<evidence type="ECO:0000313" key="1">
    <source>
        <dbReference type="EMBL" id="KYB24553.1"/>
    </source>
</evidence>
<dbReference type="Proteomes" id="UP000007266">
    <property type="component" value="Unassembled WGS sequence"/>
</dbReference>
<protein>
    <submittedName>
        <fullName evidence="1">Uncharacterized protein</fullName>
    </submittedName>
</protein>
<proteinExistence type="predicted"/>
<reference evidence="1 2" key="1">
    <citation type="journal article" date="2008" name="Nature">
        <title>The genome of the model beetle and pest Tribolium castaneum.</title>
        <authorList>
            <consortium name="Tribolium Genome Sequencing Consortium"/>
            <person name="Richards S."/>
            <person name="Gibbs R.A."/>
            <person name="Weinstock G.M."/>
            <person name="Brown S.J."/>
            <person name="Denell R."/>
            <person name="Beeman R.W."/>
            <person name="Gibbs R."/>
            <person name="Beeman R.W."/>
            <person name="Brown S.J."/>
            <person name="Bucher G."/>
            <person name="Friedrich M."/>
            <person name="Grimmelikhuijzen C.J."/>
            <person name="Klingler M."/>
            <person name="Lorenzen M."/>
            <person name="Richards S."/>
            <person name="Roth S."/>
            <person name="Schroder R."/>
            <person name="Tautz D."/>
            <person name="Zdobnov E.M."/>
            <person name="Muzny D."/>
            <person name="Gibbs R.A."/>
            <person name="Weinstock G.M."/>
            <person name="Attaway T."/>
            <person name="Bell S."/>
            <person name="Buhay C.J."/>
            <person name="Chandrabose M.N."/>
            <person name="Chavez D."/>
            <person name="Clerk-Blankenburg K.P."/>
            <person name="Cree A."/>
            <person name="Dao M."/>
            <person name="Davis C."/>
            <person name="Chacko J."/>
            <person name="Dinh H."/>
            <person name="Dugan-Rocha S."/>
            <person name="Fowler G."/>
            <person name="Garner T.T."/>
            <person name="Garnes J."/>
            <person name="Gnirke A."/>
            <person name="Hawes A."/>
            <person name="Hernandez J."/>
            <person name="Hines S."/>
            <person name="Holder M."/>
            <person name="Hume J."/>
            <person name="Jhangiani S.N."/>
            <person name="Joshi V."/>
            <person name="Khan Z.M."/>
            <person name="Jackson L."/>
            <person name="Kovar C."/>
            <person name="Kowis A."/>
            <person name="Lee S."/>
            <person name="Lewis L.R."/>
            <person name="Margolis J."/>
            <person name="Morgan M."/>
            <person name="Nazareth L.V."/>
            <person name="Nguyen N."/>
            <person name="Okwuonu G."/>
            <person name="Parker D."/>
            <person name="Richards S."/>
            <person name="Ruiz S.J."/>
            <person name="Santibanez J."/>
            <person name="Savard J."/>
            <person name="Scherer S.E."/>
            <person name="Schneider B."/>
            <person name="Sodergren E."/>
            <person name="Tautz D."/>
            <person name="Vattahil S."/>
            <person name="Villasana D."/>
            <person name="White C.S."/>
            <person name="Wright R."/>
            <person name="Park Y."/>
            <person name="Beeman R.W."/>
            <person name="Lord J."/>
            <person name="Oppert B."/>
            <person name="Lorenzen M."/>
            <person name="Brown S."/>
            <person name="Wang L."/>
            <person name="Savard J."/>
            <person name="Tautz D."/>
            <person name="Richards S."/>
            <person name="Weinstock G."/>
            <person name="Gibbs R.A."/>
            <person name="Liu Y."/>
            <person name="Worley K."/>
            <person name="Weinstock G."/>
            <person name="Elsik C.G."/>
            <person name="Reese J.T."/>
            <person name="Elhaik E."/>
            <person name="Landan G."/>
            <person name="Graur D."/>
            <person name="Arensburger P."/>
            <person name="Atkinson P."/>
            <person name="Beeman R.W."/>
            <person name="Beidler J."/>
            <person name="Brown S.J."/>
            <person name="Demuth J.P."/>
            <person name="Drury D.W."/>
            <person name="Du Y.Z."/>
            <person name="Fujiwara H."/>
            <person name="Lorenzen M."/>
            <person name="Maselli V."/>
            <person name="Osanai M."/>
            <person name="Park Y."/>
            <person name="Robertson H.M."/>
            <person name="Tu Z."/>
            <person name="Wang J.J."/>
            <person name="Wang S."/>
            <person name="Richards S."/>
            <person name="Song H."/>
            <person name="Zhang L."/>
            <person name="Sodergren E."/>
            <person name="Werner D."/>
            <person name="Stanke M."/>
            <person name="Morgenstern B."/>
            <person name="Solovyev V."/>
            <person name="Kosarev P."/>
            <person name="Brown G."/>
            <person name="Chen H.C."/>
            <person name="Ermolaeva O."/>
            <person name="Hlavina W."/>
            <person name="Kapustin Y."/>
            <person name="Kiryutin B."/>
            <person name="Kitts P."/>
            <person name="Maglott D."/>
            <person name="Pruitt K."/>
            <person name="Sapojnikov V."/>
            <person name="Souvorov A."/>
            <person name="Mackey A.J."/>
            <person name="Waterhouse R.M."/>
            <person name="Wyder S."/>
            <person name="Zdobnov E.M."/>
            <person name="Zdobnov E.M."/>
            <person name="Wyder S."/>
            <person name="Kriventseva E.V."/>
            <person name="Kadowaki T."/>
            <person name="Bork P."/>
            <person name="Aranda M."/>
            <person name="Bao R."/>
            <person name="Beermann A."/>
            <person name="Berns N."/>
            <person name="Bolognesi R."/>
            <person name="Bonneton F."/>
            <person name="Bopp D."/>
            <person name="Brown S.J."/>
            <person name="Bucher G."/>
            <person name="Butts T."/>
            <person name="Chaumot A."/>
            <person name="Denell R.E."/>
            <person name="Ferrier D.E."/>
            <person name="Friedrich M."/>
            <person name="Gordon C.M."/>
            <person name="Jindra M."/>
            <person name="Klingler M."/>
            <person name="Lan Q."/>
            <person name="Lattorff H.M."/>
            <person name="Laudet V."/>
            <person name="von Levetsow C."/>
            <person name="Liu Z."/>
            <person name="Lutz R."/>
            <person name="Lynch J.A."/>
            <person name="da Fonseca R.N."/>
            <person name="Posnien N."/>
            <person name="Reuter R."/>
            <person name="Roth S."/>
            <person name="Savard J."/>
            <person name="Schinko J.B."/>
            <person name="Schmitt C."/>
            <person name="Schoppmeier M."/>
            <person name="Schroder R."/>
            <person name="Shippy T.D."/>
            <person name="Simonnet F."/>
            <person name="Marques-Souza H."/>
            <person name="Tautz D."/>
            <person name="Tomoyasu Y."/>
            <person name="Trauner J."/>
            <person name="Van der Zee M."/>
            <person name="Vervoort M."/>
            <person name="Wittkopp N."/>
            <person name="Wimmer E.A."/>
            <person name="Yang X."/>
            <person name="Jones A.K."/>
            <person name="Sattelle D.B."/>
            <person name="Ebert P.R."/>
            <person name="Nelson D."/>
            <person name="Scott J.G."/>
            <person name="Beeman R.W."/>
            <person name="Muthukrishnan S."/>
            <person name="Kramer K.J."/>
            <person name="Arakane Y."/>
            <person name="Beeman R.W."/>
            <person name="Zhu Q."/>
            <person name="Hogenkamp D."/>
            <person name="Dixit R."/>
            <person name="Oppert B."/>
            <person name="Jiang H."/>
            <person name="Zou Z."/>
            <person name="Marshall J."/>
            <person name="Elpidina E."/>
            <person name="Vinokurov K."/>
            <person name="Oppert C."/>
            <person name="Zou Z."/>
            <person name="Evans J."/>
            <person name="Lu Z."/>
            <person name="Zhao P."/>
            <person name="Sumathipala N."/>
            <person name="Altincicek B."/>
            <person name="Vilcinskas A."/>
            <person name="Williams M."/>
            <person name="Hultmark D."/>
            <person name="Hetru C."/>
            <person name="Jiang H."/>
            <person name="Grimmelikhuijzen C.J."/>
            <person name="Hauser F."/>
            <person name="Cazzamali G."/>
            <person name="Williamson M."/>
            <person name="Park Y."/>
            <person name="Li B."/>
            <person name="Tanaka Y."/>
            <person name="Predel R."/>
            <person name="Neupert S."/>
            <person name="Schachtner J."/>
            <person name="Verleyen P."/>
            <person name="Raible F."/>
            <person name="Bork P."/>
            <person name="Friedrich M."/>
            <person name="Walden K.K."/>
            <person name="Robertson H.M."/>
            <person name="Angeli S."/>
            <person name="Foret S."/>
            <person name="Bucher G."/>
            <person name="Schuetz S."/>
            <person name="Maleszka R."/>
            <person name="Wimmer E.A."/>
            <person name="Beeman R.W."/>
            <person name="Lorenzen M."/>
            <person name="Tomoyasu Y."/>
            <person name="Miller S.C."/>
            <person name="Grossmann D."/>
            <person name="Bucher G."/>
        </authorList>
    </citation>
    <scope>NUCLEOTIDE SEQUENCE [LARGE SCALE GENOMIC DNA]</scope>
    <source>
        <strain evidence="1 2">Georgia GA2</strain>
    </source>
</reference>
<gene>
    <name evidence="1" type="primary">AUGUSTUS-3.0.2_31730</name>
    <name evidence="1" type="ORF">TcasGA2_TC031730</name>
</gene>
<dbReference type="EMBL" id="KQ972304">
    <property type="protein sequence ID" value="KYB24553.1"/>
    <property type="molecule type" value="Genomic_DNA"/>
</dbReference>
<dbReference type="InParanoid" id="A0A139W9H4"/>
<name>A0A139W9H4_TRICA</name>
<dbReference type="AlphaFoldDB" id="A0A139W9H4"/>
<organism evidence="1 2">
    <name type="scientific">Tribolium castaneum</name>
    <name type="common">Red flour beetle</name>
    <dbReference type="NCBI Taxonomy" id="7070"/>
    <lineage>
        <taxon>Eukaryota</taxon>
        <taxon>Metazoa</taxon>
        <taxon>Ecdysozoa</taxon>
        <taxon>Arthropoda</taxon>
        <taxon>Hexapoda</taxon>
        <taxon>Insecta</taxon>
        <taxon>Pterygota</taxon>
        <taxon>Neoptera</taxon>
        <taxon>Endopterygota</taxon>
        <taxon>Coleoptera</taxon>
        <taxon>Polyphaga</taxon>
        <taxon>Cucujiformia</taxon>
        <taxon>Tenebrionidae</taxon>
        <taxon>Tenebrionidae incertae sedis</taxon>
        <taxon>Tribolium</taxon>
    </lineage>
</organism>
<keyword evidence="2" id="KW-1185">Reference proteome</keyword>
<sequence>MLLYLMVQHPGLQGSCIRATCCIVATIGDKWRYSTPDVKVFENRVVQCNIMGFQQLSSLVKLRRI</sequence>
<evidence type="ECO:0000313" key="2">
    <source>
        <dbReference type="Proteomes" id="UP000007266"/>
    </source>
</evidence>
<accession>A0A139W9H4</accession>
<reference evidence="1 2" key="2">
    <citation type="journal article" date="2010" name="Nucleic Acids Res.">
        <title>BeetleBase in 2010: revisions to provide comprehensive genomic information for Tribolium castaneum.</title>
        <authorList>
            <person name="Kim H.S."/>
            <person name="Murphy T."/>
            <person name="Xia J."/>
            <person name="Caragea D."/>
            <person name="Park Y."/>
            <person name="Beeman R.W."/>
            <person name="Lorenzen M.D."/>
            <person name="Butcher S."/>
            <person name="Manak J.R."/>
            <person name="Brown S.J."/>
        </authorList>
    </citation>
    <scope>NUCLEOTIDE SEQUENCE [LARGE SCALE GENOMIC DNA]</scope>
    <source>
        <strain evidence="1 2">Georgia GA2</strain>
    </source>
</reference>